<evidence type="ECO:0000256" key="1">
    <source>
        <dbReference type="ARBA" id="ARBA00001933"/>
    </source>
</evidence>
<comment type="similarity">
    <text evidence="4">Belongs to the alanine racemase family.</text>
</comment>
<evidence type="ECO:0000313" key="7">
    <source>
        <dbReference type="EMBL" id="GAA4282862.1"/>
    </source>
</evidence>
<evidence type="ECO:0000313" key="8">
    <source>
        <dbReference type="Proteomes" id="UP001501586"/>
    </source>
</evidence>
<dbReference type="InterPro" id="IPR011079">
    <property type="entry name" value="Ala_racemase_C"/>
</dbReference>
<dbReference type="InterPro" id="IPR029066">
    <property type="entry name" value="PLP-binding_barrel"/>
</dbReference>
<feature type="region of interest" description="Disordered" evidence="5">
    <location>
        <begin position="400"/>
        <end position="429"/>
    </location>
</feature>
<dbReference type="Pfam" id="PF01168">
    <property type="entry name" value="Ala_racemase_N"/>
    <property type="match status" value="1"/>
</dbReference>
<evidence type="ECO:0000256" key="3">
    <source>
        <dbReference type="ARBA" id="ARBA00023235"/>
    </source>
</evidence>
<dbReference type="NCBIfam" id="TIGR00492">
    <property type="entry name" value="alr"/>
    <property type="match status" value="1"/>
</dbReference>
<dbReference type="InterPro" id="IPR000821">
    <property type="entry name" value="Ala_racemase"/>
</dbReference>
<dbReference type="Pfam" id="PF00842">
    <property type="entry name" value="Ala_racemase_C"/>
    <property type="match status" value="1"/>
</dbReference>
<dbReference type="HAMAP" id="MF_01201">
    <property type="entry name" value="Ala_racemase"/>
    <property type="match status" value="1"/>
</dbReference>
<feature type="modified residue" description="N6-(pyridoxal phosphate)lysine" evidence="4">
    <location>
        <position position="46"/>
    </location>
</feature>
<dbReference type="Gene3D" id="3.20.20.10">
    <property type="entry name" value="Alanine racemase"/>
    <property type="match status" value="1"/>
</dbReference>
<dbReference type="CDD" id="cd00430">
    <property type="entry name" value="PLPDE_III_AR"/>
    <property type="match status" value="1"/>
</dbReference>
<comment type="caution">
    <text evidence="7">The sequence shown here is derived from an EMBL/GenBank/DDBJ whole genome shotgun (WGS) entry which is preliminary data.</text>
</comment>
<comment type="cofactor">
    <cofactor evidence="1 4">
        <name>pyridoxal 5'-phosphate</name>
        <dbReference type="ChEBI" id="CHEBI:597326"/>
    </cofactor>
</comment>
<dbReference type="SUPFAM" id="SSF51419">
    <property type="entry name" value="PLP-binding barrel"/>
    <property type="match status" value="1"/>
</dbReference>
<evidence type="ECO:0000256" key="5">
    <source>
        <dbReference type="SAM" id="MobiDB-lite"/>
    </source>
</evidence>
<dbReference type="EC" id="5.1.1.1" evidence="4"/>
<keyword evidence="2 4" id="KW-0663">Pyridoxal phosphate</keyword>
<dbReference type="Proteomes" id="UP001501586">
    <property type="component" value="Unassembled WGS sequence"/>
</dbReference>
<comment type="pathway">
    <text evidence="4">Amino-acid biosynthesis; D-alanine biosynthesis; D-alanine from L-alanine: step 1/1.</text>
</comment>
<dbReference type="PRINTS" id="PR00992">
    <property type="entry name" value="ALARACEMASE"/>
</dbReference>
<dbReference type="PANTHER" id="PTHR30511:SF0">
    <property type="entry name" value="ALANINE RACEMASE, CATABOLIC-RELATED"/>
    <property type="match status" value="1"/>
</dbReference>
<evidence type="ECO:0000259" key="6">
    <source>
        <dbReference type="SMART" id="SM01005"/>
    </source>
</evidence>
<feature type="binding site" evidence="4">
    <location>
        <position position="341"/>
    </location>
    <ligand>
        <name>substrate</name>
    </ligand>
</feature>
<evidence type="ECO:0000256" key="4">
    <source>
        <dbReference type="HAMAP-Rule" id="MF_01201"/>
    </source>
</evidence>
<evidence type="ECO:0000256" key="2">
    <source>
        <dbReference type="ARBA" id="ARBA00022898"/>
    </source>
</evidence>
<dbReference type="PROSITE" id="PS00395">
    <property type="entry name" value="ALANINE_RACEMASE"/>
    <property type="match status" value="1"/>
</dbReference>
<protein>
    <recommendedName>
        <fullName evidence="4">Alanine racemase</fullName>
        <ecNumber evidence="4">5.1.1.1</ecNumber>
    </recommendedName>
</protein>
<comment type="function">
    <text evidence="4">Catalyzes the interconversion of L-alanine and D-alanine. May also act on other amino acids.</text>
</comment>
<feature type="compositionally biased region" description="Low complexity" evidence="5">
    <location>
        <begin position="400"/>
        <end position="411"/>
    </location>
</feature>
<feature type="active site" description="Proton acceptor; specific for L-alanine" evidence="4">
    <location>
        <position position="293"/>
    </location>
</feature>
<comment type="catalytic activity">
    <reaction evidence="4">
        <text>L-alanine = D-alanine</text>
        <dbReference type="Rhea" id="RHEA:20249"/>
        <dbReference type="ChEBI" id="CHEBI:57416"/>
        <dbReference type="ChEBI" id="CHEBI:57972"/>
        <dbReference type="EC" id="5.1.1.1"/>
    </reaction>
</comment>
<gene>
    <name evidence="7" type="primary">alr</name>
    <name evidence="7" type="ORF">GCM10022261_03930</name>
</gene>
<accession>A0ABP8EFV9</accession>
<dbReference type="InterPro" id="IPR009006">
    <property type="entry name" value="Ala_racemase/Decarboxylase_C"/>
</dbReference>
<sequence>MSGTVPPVTCYPGTVVRAEIDSAALVHNIRTIAARIAPAALMCVLKADAYGHGIATAVRACRAAGITDLGVATVPEALQLTDLLGTDPAVRRERVLCWLFDSDTDLRESVRRGIEIGLTNPPALGQLAAAAQAAGRAARIHVKVDTGLGRNGLTARQLRAVIPELERTAAAAPGGIEIVGIMTHLATADVPSDAATAEQLAKFDAAVRMVRDLLGRRPALGNPDALIVHAANSPAALSLDPVPGSMARVGLSLYGLSPFEGTAASELGLRPVMTVRSRVLTVKAVPAGHGASYGLQYRAERDTRFALVAGGYADGIPRAASGRAEVTVRGRRLPVVGRIAMDQMILDIGDAQVEIGDEAVILGDGITGPSAEEWGAWANSINYEVVTRIGPRVARVPVGAPAAAGQTAGPSAPEPPTAAEPTAGDPNAS</sequence>
<dbReference type="InterPro" id="IPR020622">
    <property type="entry name" value="Ala_racemase_pyridoxalP-BS"/>
</dbReference>
<organism evidence="7 8">
    <name type="scientific">Brevibacterium daeguense</name>
    <dbReference type="NCBI Taxonomy" id="909936"/>
    <lineage>
        <taxon>Bacteria</taxon>
        <taxon>Bacillati</taxon>
        <taxon>Actinomycetota</taxon>
        <taxon>Actinomycetes</taxon>
        <taxon>Micrococcales</taxon>
        <taxon>Brevibacteriaceae</taxon>
        <taxon>Brevibacterium</taxon>
    </lineage>
</organism>
<dbReference type="RefSeq" id="WP_236864963.1">
    <property type="nucleotide sequence ID" value="NZ_BAABAZ010000004.1"/>
</dbReference>
<dbReference type="InterPro" id="IPR001608">
    <property type="entry name" value="Ala_racemase_N"/>
</dbReference>
<feature type="compositionally biased region" description="Low complexity" evidence="5">
    <location>
        <begin position="419"/>
        <end position="429"/>
    </location>
</feature>
<feature type="domain" description="Alanine racemase C-terminal" evidence="6">
    <location>
        <begin position="272"/>
        <end position="398"/>
    </location>
</feature>
<reference evidence="8" key="1">
    <citation type="journal article" date="2019" name="Int. J. Syst. Evol. Microbiol.">
        <title>The Global Catalogue of Microorganisms (GCM) 10K type strain sequencing project: providing services to taxonomists for standard genome sequencing and annotation.</title>
        <authorList>
            <consortium name="The Broad Institute Genomics Platform"/>
            <consortium name="The Broad Institute Genome Sequencing Center for Infectious Disease"/>
            <person name="Wu L."/>
            <person name="Ma J."/>
        </authorList>
    </citation>
    <scope>NUCLEOTIDE SEQUENCE [LARGE SCALE GENOMIC DNA]</scope>
    <source>
        <strain evidence="8">JCM 17458</strain>
    </source>
</reference>
<dbReference type="EMBL" id="BAABAZ010000004">
    <property type="protein sequence ID" value="GAA4282862.1"/>
    <property type="molecule type" value="Genomic_DNA"/>
</dbReference>
<proteinExistence type="inferred from homology"/>
<name>A0ABP8EFV9_9MICO</name>
<dbReference type="Gene3D" id="2.40.37.10">
    <property type="entry name" value="Lyase, Ornithine Decarboxylase, Chain A, domain 1"/>
    <property type="match status" value="1"/>
</dbReference>
<feature type="active site" description="Proton acceptor; specific for D-alanine" evidence="4">
    <location>
        <position position="46"/>
    </location>
</feature>
<dbReference type="SMART" id="SM01005">
    <property type="entry name" value="Ala_racemase_C"/>
    <property type="match status" value="1"/>
</dbReference>
<keyword evidence="3 4" id="KW-0413">Isomerase</keyword>
<dbReference type="SUPFAM" id="SSF50621">
    <property type="entry name" value="Alanine racemase C-terminal domain-like"/>
    <property type="match status" value="1"/>
</dbReference>
<dbReference type="PANTHER" id="PTHR30511">
    <property type="entry name" value="ALANINE RACEMASE"/>
    <property type="match status" value="1"/>
</dbReference>
<keyword evidence="8" id="KW-1185">Reference proteome</keyword>
<feature type="binding site" evidence="4">
    <location>
        <position position="150"/>
    </location>
    <ligand>
        <name>substrate</name>
    </ligand>
</feature>